<evidence type="ECO:0000313" key="1">
    <source>
        <dbReference type="EMBL" id="CAG9319392.1"/>
    </source>
</evidence>
<organism evidence="1 2">
    <name type="scientific">Blepharisma stoltei</name>
    <dbReference type="NCBI Taxonomy" id="1481888"/>
    <lineage>
        <taxon>Eukaryota</taxon>
        <taxon>Sar</taxon>
        <taxon>Alveolata</taxon>
        <taxon>Ciliophora</taxon>
        <taxon>Postciliodesmatophora</taxon>
        <taxon>Heterotrichea</taxon>
        <taxon>Heterotrichida</taxon>
        <taxon>Blepharismidae</taxon>
        <taxon>Blepharisma</taxon>
    </lineage>
</organism>
<dbReference type="Proteomes" id="UP001162131">
    <property type="component" value="Unassembled WGS sequence"/>
</dbReference>
<protein>
    <submittedName>
        <fullName evidence="1">Uncharacterized protein</fullName>
    </submittedName>
</protein>
<proteinExistence type="predicted"/>
<comment type="caution">
    <text evidence="1">The sequence shown here is derived from an EMBL/GenBank/DDBJ whole genome shotgun (WGS) entry which is preliminary data.</text>
</comment>
<gene>
    <name evidence="1" type="ORF">BSTOLATCC_MIC23600</name>
</gene>
<dbReference type="AlphaFoldDB" id="A0AAU9J618"/>
<accession>A0AAU9J618</accession>
<keyword evidence="2" id="KW-1185">Reference proteome</keyword>
<name>A0AAU9J618_9CILI</name>
<reference evidence="1" key="1">
    <citation type="submission" date="2021-09" db="EMBL/GenBank/DDBJ databases">
        <authorList>
            <consortium name="AG Swart"/>
            <person name="Singh M."/>
            <person name="Singh A."/>
            <person name="Seah K."/>
            <person name="Emmerich C."/>
        </authorList>
    </citation>
    <scope>NUCLEOTIDE SEQUENCE</scope>
    <source>
        <strain evidence="1">ATCC30299</strain>
    </source>
</reference>
<evidence type="ECO:0000313" key="2">
    <source>
        <dbReference type="Proteomes" id="UP001162131"/>
    </source>
</evidence>
<dbReference type="SUPFAM" id="SSF53822">
    <property type="entry name" value="Periplasmic binding protein-like I"/>
    <property type="match status" value="1"/>
</dbReference>
<dbReference type="EMBL" id="CAJZBQ010000022">
    <property type="protein sequence ID" value="CAG9319392.1"/>
    <property type="molecule type" value="Genomic_DNA"/>
</dbReference>
<sequence>MASYLPSLALVMIQQFNRHSKDYMINQGFDYNDPYQINSAIRVQKFNGCTGVVTIEKNDRAISIFDIMASKIDKISRNVTAYKMAEFRAYGCTILSIKLLH</sequence>
<dbReference type="InterPro" id="IPR028082">
    <property type="entry name" value="Peripla_BP_I"/>
</dbReference>